<dbReference type="SUPFAM" id="SSF57414">
    <property type="entry name" value="Hairpin loop containing domain-like"/>
    <property type="match status" value="1"/>
</dbReference>
<dbReference type="InterPro" id="IPR036716">
    <property type="entry name" value="Pest_crys_N_sf"/>
</dbReference>
<reference evidence="1 2" key="1">
    <citation type="submission" date="2024-02" db="EMBL/GenBank/DDBJ databases">
        <authorList>
            <person name="Chen Y."/>
            <person name="Shah S."/>
            <person name="Dougan E. K."/>
            <person name="Thang M."/>
            <person name="Chan C."/>
        </authorList>
    </citation>
    <scope>NUCLEOTIDE SEQUENCE [LARGE SCALE GENOMIC DNA]</scope>
</reference>
<dbReference type="InterPro" id="IPR000177">
    <property type="entry name" value="Apple"/>
</dbReference>
<accession>A0ABP0HQP3</accession>
<comment type="caution">
    <text evidence="1">The sequence shown here is derived from an EMBL/GenBank/DDBJ whole genome shotgun (WGS) entry which is preliminary data.</text>
</comment>
<proteinExistence type="predicted"/>
<name>A0ABP0HQP3_9DINO</name>
<dbReference type="Gene3D" id="1.20.190.10">
    <property type="entry name" value="Pesticidal crystal protein, N-terminal domain"/>
    <property type="match status" value="1"/>
</dbReference>
<sequence>MQVRLLLLVLSFVHGERPRYSSKRQQGVHWQLVEGSSSLQDALASYGRGGERIFDWAAGAVQAIGEFGGLASTASMGQMSASVAAVGGQVTALSSQVAGLGATVATMGTQVSALNAVAGPVMGIASATGLSVSLVSSLVTAGALAGPLLGASALVVACWPKEKEEDPFMRIESRVKQMIDGKMDEARQERLASRLKRYLREFARCTAVFADMAKNPQDASHSEAIGHFKQEMSKKTGSASGSAVTAAATTGSLMQMGEDIVSNDRHTAASTAVEEGTAEPIFQSPPCMVHLERIMSLERDEWMTKKGSSLDSLFLPFATMHTQLLAFLKAFPPAQEPRYDESQEQTSAEYAGFLLSGIVEAWKAQSCRQVRLRELLVPTQWPKYEVTVLKPQDQPNAGLNCKSQCGKLGWCNFCGGEGLGACCQHQDPSNPKECRRLTQRGPFWRNYMGISSSFDTCLHMDCQQKEIKYGEDYKRTMATDWSACQKICQLEDKCAFFTFWEDYEPNCYLSPVTAYKYLHTGSVSGPKHCPTFKGPSGSGDQDSEAADVETLPMKEFRPCGESAKSISDQEFEKRSGEIQAYISKCYPLVFKEVVEDFNPLYLRFISAAQGFAEKAGCSHEGLIGNENVTLIAGQNNFGDFSECKWGEESSAPTEQWTPDVKRRESGMLGLWESKVNLKKQQRLQLFPAPEWLHARLPLFQCLEKKYPGSTEEGASAAESPDLVLEAVAKAAEKIQEEKMLETQTEAEVHQKLETLQENERPTSNGDSNDQTATSEAKSETIAWCKENPGQAVAMCSQVPEEACKIGTPGYDLCKEVFRRKCEQQSPCCTPVKEITMRCVALEEIQSLWNEDFGLFR</sequence>
<organism evidence="1 2">
    <name type="scientific">Durusdinium trenchii</name>
    <dbReference type="NCBI Taxonomy" id="1381693"/>
    <lineage>
        <taxon>Eukaryota</taxon>
        <taxon>Sar</taxon>
        <taxon>Alveolata</taxon>
        <taxon>Dinophyceae</taxon>
        <taxon>Suessiales</taxon>
        <taxon>Symbiodiniaceae</taxon>
        <taxon>Durusdinium</taxon>
    </lineage>
</organism>
<dbReference type="SMART" id="SM00223">
    <property type="entry name" value="APPLE"/>
    <property type="match status" value="1"/>
</dbReference>
<keyword evidence="2" id="KW-1185">Reference proteome</keyword>
<dbReference type="Proteomes" id="UP001642464">
    <property type="component" value="Unassembled WGS sequence"/>
</dbReference>
<dbReference type="EMBL" id="CAXAMM010001570">
    <property type="protein sequence ID" value="CAK8992521.1"/>
    <property type="molecule type" value="Genomic_DNA"/>
</dbReference>
<protein>
    <submittedName>
        <fullName evidence="1">Uncharacterized protein</fullName>
    </submittedName>
</protein>
<dbReference type="CDD" id="cd01100">
    <property type="entry name" value="APPLE_Factor_XI_like"/>
    <property type="match status" value="1"/>
</dbReference>
<evidence type="ECO:0000313" key="1">
    <source>
        <dbReference type="EMBL" id="CAK8992521.1"/>
    </source>
</evidence>
<evidence type="ECO:0000313" key="2">
    <source>
        <dbReference type="Proteomes" id="UP001642464"/>
    </source>
</evidence>
<dbReference type="Gene3D" id="3.50.4.10">
    <property type="entry name" value="Hepatocyte Growth Factor"/>
    <property type="match status" value="1"/>
</dbReference>
<gene>
    <name evidence="1" type="ORF">SCF082_LOCUS3138</name>
</gene>